<evidence type="ECO:0000256" key="13">
    <source>
        <dbReference type="PIRSR" id="PIRSR605493-1"/>
    </source>
</evidence>
<dbReference type="GO" id="GO:0008168">
    <property type="term" value="F:methyltransferase activity"/>
    <property type="evidence" value="ECO:0007669"/>
    <property type="project" value="UniProtKB-KW"/>
</dbReference>
<reference evidence="14 15" key="1">
    <citation type="submission" date="2017-12" db="EMBL/GenBank/DDBJ databases">
        <title>Phylogenetic diversity of female urinary microbiome.</title>
        <authorList>
            <person name="Thomas-White K."/>
            <person name="Wolfe A.J."/>
        </authorList>
    </citation>
    <scope>NUCLEOTIDE SEQUENCE [LARGE SCALE GENOMIC DNA]</scope>
    <source>
        <strain evidence="14 15">UMB0119</strain>
    </source>
</reference>
<evidence type="ECO:0000256" key="1">
    <source>
        <dbReference type="ARBA" id="ARBA00001342"/>
    </source>
</evidence>
<comment type="catalytic activity">
    <reaction evidence="1">
        <text>4-hydroxy-4-methyl-2-oxoglutarate = 2 pyruvate</text>
        <dbReference type="Rhea" id="RHEA:22748"/>
        <dbReference type="ChEBI" id="CHEBI:15361"/>
        <dbReference type="ChEBI" id="CHEBI:58276"/>
        <dbReference type="EC" id="4.1.3.17"/>
    </reaction>
</comment>
<evidence type="ECO:0000256" key="12">
    <source>
        <dbReference type="ARBA" id="ARBA00047973"/>
    </source>
</evidence>
<evidence type="ECO:0000313" key="14">
    <source>
        <dbReference type="EMBL" id="PKZ17412.1"/>
    </source>
</evidence>
<dbReference type="GO" id="GO:0008948">
    <property type="term" value="F:oxaloacetate decarboxylase activity"/>
    <property type="evidence" value="ECO:0007669"/>
    <property type="project" value="UniProtKB-EC"/>
</dbReference>
<evidence type="ECO:0000256" key="5">
    <source>
        <dbReference type="ARBA" id="ARBA00012213"/>
    </source>
</evidence>
<dbReference type="Proteomes" id="UP000234335">
    <property type="component" value="Unassembled WGS sequence"/>
</dbReference>
<sequence>MRTGSVINLKFDRPNEKLVELFRDLPVANIDDALGRMSAVDQNIRPVNDVQLLGPAFTVKVAQGDNLYFHKALDLAKPGDVIVIDSMGSKDRAIFGELMAGYCRQRGIAGIITDGPIRDIDDIASYDDMSVYSNGVVPNGPYKNGPGEIGTTISFGGQVVRPGDIIAGDKDGIVVIKPEEAEELAEKARAINEKETKIIETMKNEGTYERPWVDETLAKLGAETIE</sequence>
<dbReference type="GO" id="GO:0046872">
    <property type="term" value="F:metal ion binding"/>
    <property type="evidence" value="ECO:0007669"/>
    <property type="project" value="UniProtKB-KW"/>
</dbReference>
<comment type="caution">
    <text evidence="14">The sequence shown here is derived from an EMBL/GenBank/DDBJ whole genome shotgun (WGS) entry which is preliminary data.</text>
</comment>
<dbReference type="Pfam" id="PF03737">
    <property type="entry name" value="RraA-like"/>
    <property type="match status" value="1"/>
</dbReference>
<evidence type="ECO:0000256" key="9">
    <source>
        <dbReference type="ARBA" id="ARBA00029596"/>
    </source>
</evidence>
<dbReference type="RefSeq" id="WP_101539572.1">
    <property type="nucleotide sequence ID" value="NZ_PKGS01000001.1"/>
</dbReference>
<keyword evidence="14" id="KW-0489">Methyltransferase</keyword>
<dbReference type="EC" id="4.1.3.17" evidence="5"/>
<evidence type="ECO:0000313" key="15">
    <source>
        <dbReference type="Proteomes" id="UP000234335"/>
    </source>
</evidence>
<evidence type="ECO:0000256" key="8">
    <source>
        <dbReference type="ARBA" id="ARBA00025046"/>
    </source>
</evidence>
<comment type="cofactor">
    <cofactor evidence="2">
        <name>a divalent metal cation</name>
        <dbReference type="ChEBI" id="CHEBI:60240"/>
    </cofactor>
</comment>
<comment type="similarity">
    <text evidence="3">Belongs to the class II aldolase/RraA-like family.</text>
</comment>
<evidence type="ECO:0000256" key="11">
    <source>
        <dbReference type="ARBA" id="ARBA00032305"/>
    </source>
</evidence>
<comment type="cofactor">
    <cofactor evidence="13">
        <name>Mg(2+)</name>
        <dbReference type="ChEBI" id="CHEBI:18420"/>
    </cofactor>
</comment>
<dbReference type="NCBIfam" id="NF004850">
    <property type="entry name" value="PRK06201.1"/>
    <property type="match status" value="1"/>
</dbReference>
<feature type="binding site" evidence="13">
    <location>
        <begin position="96"/>
        <end position="99"/>
    </location>
    <ligand>
        <name>substrate</name>
    </ligand>
</feature>
<comment type="function">
    <text evidence="8">Catalyzes the aldol cleavage of 4-hydroxy-4-methyl-2-oxoglutarate (HMG) into 2 molecules of pyruvate. Also contains a secondary oxaloacetate (OAA) decarboxylase activity due to the common pyruvate enolate transition state formed following C-C bond cleavage in the retro-aldol and decarboxylation reactions.</text>
</comment>
<gene>
    <name evidence="14" type="ORF">CYJ34_01510</name>
</gene>
<accession>A0A2I1MBB4</accession>
<dbReference type="GO" id="GO:0032259">
    <property type="term" value="P:methylation"/>
    <property type="evidence" value="ECO:0007669"/>
    <property type="project" value="UniProtKB-KW"/>
</dbReference>
<dbReference type="EC" id="4.1.1.112" evidence="6"/>
<keyword evidence="15" id="KW-1185">Reference proteome</keyword>
<evidence type="ECO:0000256" key="7">
    <source>
        <dbReference type="ARBA" id="ARBA00016549"/>
    </source>
</evidence>
<evidence type="ECO:0000256" key="4">
    <source>
        <dbReference type="ARBA" id="ARBA00011233"/>
    </source>
</evidence>
<proteinExistence type="inferred from homology"/>
<dbReference type="AlphaFoldDB" id="A0A2I1MBB4"/>
<evidence type="ECO:0000256" key="3">
    <source>
        <dbReference type="ARBA" id="ARBA00008621"/>
    </source>
</evidence>
<dbReference type="PANTHER" id="PTHR33254:SF4">
    <property type="entry name" value="4-HYDROXY-4-METHYL-2-OXOGLUTARATE ALDOLASE 3-RELATED"/>
    <property type="match status" value="1"/>
</dbReference>
<name>A0A2I1MBB4_9FIRM</name>
<evidence type="ECO:0000256" key="6">
    <source>
        <dbReference type="ARBA" id="ARBA00012947"/>
    </source>
</evidence>
<comment type="catalytic activity">
    <reaction evidence="12">
        <text>oxaloacetate + H(+) = pyruvate + CO2</text>
        <dbReference type="Rhea" id="RHEA:15641"/>
        <dbReference type="ChEBI" id="CHEBI:15361"/>
        <dbReference type="ChEBI" id="CHEBI:15378"/>
        <dbReference type="ChEBI" id="CHEBI:16452"/>
        <dbReference type="ChEBI" id="CHEBI:16526"/>
        <dbReference type="EC" id="4.1.1.112"/>
    </reaction>
</comment>
<feature type="binding site" evidence="13">
    <location>
        <position position="119"/>
    </location>
    <ligand>
        <name>Mg(2+)</name>
        <dbReference type="ChEBI" id="CHEBI:18420"/>
    </ligand>
</feature>
<keyword evidence="13" id="KW-0479">Metal-binding</keyword>
<comment type="subunit">
    <text evidence="4">Homotrimer.</text>
</comment>
<dbReference type="CDD" id="cd16841">
    <property type="entry name" value="RraA_family"/>
    <property type="match status" value="1"/>
</dbReference>
<dbReference type="InterPro" id="IPR005493">
    <property type="entry name" value="RraA/RraA-like"/>
</dbReference>
<keyword evidence="13" id="KW-0460">Magnesium</keyword>
<evidence type="ECO:0000256" key="10">
    <source>
        <dbReference type="ARBA" id="ARBA00030169"/>
    </source>
</evidence>
<keyword evidence="14" id="KW-0808">Transferase</keyword>
<dbReference type="EMBL" id="PKGS01000001">
    <property type="protein sequence ID" value="PKZ17412.1"/>
    <property type="molecule type" value="Genomic_DNA"/>
</dbReference>
<dbReference type="SUPFAM" id="SSF89562">
    <property type="entry name" value="RraA-like"/>
    <property type="match status" value="1"/>
</dbReference>
<feature type="binding site" evidence="13">
    <location>
        <position position="118"/>
    </location>
    <ligand>
        <name>substrate</name>
    </ligand>
</feature>
<evidence type="ECO:0000256" key="2">
    <source>
        <dbReference type="ARBA" id="ARBA00001968"/>
    </source>
</evidence>
<protein>
    <recommendedName>
        <fullName evidence="7">Putative 4-hydroxy-4-methyl-2-oxoglutarate aldolase</fullName>
        <ecNumber evidence="6">4.1.1.112</ecNumber>
        <ecNumber evidence="5">4.1.3.17</ecNumber>
    </recommendedName>
    <alternativeName>
        <fullName evidence="11">Oxaloacetate decarboxylase</fullName>
    </alternativeName>
    <alternativeName>
        <fullName evidence="9">Regulator of ribonuclease activity homolog</fullName>
    </alternativeName>
    <alternativeName>
        <fullName evidence="10">RraA-like protein</fullName>
    </alternativeName>
</protein>
<dbReference type="InterPro" id="IPR036704">
    <property type="entry name" value="RraA/RraA-like_sf"/>
</dbReference>
<dbReference type="PANTHER" id="PTHR33254">
    <property type="entry name" value="4-HYDROXY-4-METHYL-2-OXOGLUTARATE ALDOLASE 3-RELATED"/>
    <property type="match status" value="1"/>
</dbReference>
<organism evidence="14 15">
    <name type="scientific">Anaerococcus octavius</name>
    <dbReference type="NCBI Taxonomy" id="54007"/>
    <lineage>
        <taxon>Bacteria</taxon>
        <taxon>Bacillati</taxon>
        <taxon>Bacillota</taxon>
        <taxon>Tissierellia</taxon>
        <taxon>Tissierellales</taxon>
        <taxon>Peptoniphilaceae</taxon>
        <taxon>Anaerococcus</taxon>
    </lineage>
</organism>
<dbReference type="GO" id="GO:0047443">
    <property type="term" value="F:4-hydroxy-4-methyl-2-oxoglutarate aldolase activity"/>
    <property type="evidence" value="ECO:0007669"/>
    <property type="project" value="UniProtKB-EC"/>
</dbReference>
<dbReference type="Gene3D" id="3.50.30.40">
    <property type="entry name" value="Ribonuclease E inhibitor RraA/RraA-like"/>
    <property type="match status" value="1"/>
</dbReference>